<reference evidence="1" key="1">
    <citation type="submission" date="2021-02" db="EMBL/GenBank/DDBJ databases">
        <authorList>
            <person name="Bekaert M."/>
        </authorList>
    </citation>
    <scope>NUCLEOTIDE SEQUENCE</scope>
    <source>
        <strain evidence="1">IoA-00</strain>
    </source>
</reference>
<name>A0A7R8CSM5_LEPSM</name>
<keyword evidence="2" id="KW-1185">Reference proteome</keyword>
<gene>
    <name evidence="1" type="ORF">LSAA_8424</name>
</gene>
<dbReference type="AlphaFoldDB" id="A0A7R8CSM5"/>
<accession>A0A7R8CSM5</accession>
<proteinExistence type="predicted"/>
<protein>
    <submittedName>
        <fullName evidence="1">(salmon louse) hypothetical protein</fullName>
    </submittedName>
</protein>
<organism evidence="1 2">
    <name type="scientific">Lepeophtheirus salmonis</name>
    <name type="common">Salmon louse</name>
    <name type="synonym">Caligus salmonis</name>
    <dbReference type="NCBI Taxonomy" id="72036"/>
    <lineage>
        <taxon>Eukaryota</taxon>
        <taxon>Metazoa</taxon>
        <taxon>Ecdysozoa</taxon>
        <taxon>Arthropoda</taxon>
        <taxon>Crustacea</taxon>
        <taxon>Multicrustacea</taxon>
        <taxon>Hexanauplia</taxon>
        <taxon>Copepoda</taxon>
        <taxon>Siphonostomatoida</taxon>
        <taxon>Caligidae</taxon>
        <taxon>Lepeophtheirus</taxon>
    </lineage>
</organism>
<dbReference type="EMBL" id="HG994583">
    <property type="protein sequence ID" value="CAF2918622.1"/>
    <property type="molecule type" value="Genomic_DNA"/>
</dbReference>
<sequence length="140" mass="16434">MILYFGSLVDNSTFNGVVGAIQRDEADLSLKDILVYKEYKLLIIKGTSIADEFRTAQKETNRLHYDIYQNIIKDNEHEVFPSLNVAKERLLNEDNILILNYDHHFDWDLRFKKIDCGFGADHMGWIYNKNSNMLNYLIII</sequence>
<evidence type="ECO:0000313" key="2">
    <source>
        <dbReference type="Proteomes" id="UP000675881"/>
    </source>
</evidence>
<dbReference type="Proteomes" id="UP000675881">
    <property type="component" value="Chromosome 4"/>
</dbReference>
<evidence type="ECO:0000313" key="1">
    <source>
        <dbReference type="EMBL" id="CAF2918622.1"/>
    </source>
</evidence>
<dbReference type="SUPFAM" id="SSF53850">
    <property type="entry name" value="Periplasmic binding protein-like II"/>
    <property type="match status" value="1"/>
</dbReference>